<dbReference type="Pfam" id="PF02311">
    <property type="entry name" value="AraC_binding"/>
    <property type="match status" value="1"/>
</dbReference>
<keyword evidence="1" id="KW-0678">Repressor</keyword>
<dbReference type="SUPFAM" id="SSF51182">
    <property type="entry name" value="RmlC-like cupins"/>
    <property type="match status" value="1"/>
</dbReference>
<proteinExistence type="predicted"/>
<gene>
    <name evidence="9" type="ORF">CGLY_14510</name>
</gene>
<dbReference type="STRING" id="1404245.CGLY_14510"/>
<dbReference type="GO" id="GO:0043565">
    <property type="term" value="F:sequence-specific DNA binding"/>
    <property type="evidence" value="ECO:0007669"/>
    <property type="project" value="InterPro"/>
</dbReference>
<dbReference type="RefSeq" id="WP_227590299.1">
    <property type="nucleotide sequence ID" value="NZ_CP006842.1"/>
</dbReference>
<dbReference type="Pfam" id="PF12833">
    <property type="entry name" value="HTH_18"/>
    <property type="match status" value="1"/>
</dbReference>
<dbReference type="Gene3D" id="2.60.120.10">
    <property type="entry name" value="Jelly Rolls"/>
    <property type="match status" value="1"/>
</dbReference>
<evidence type="ECO:0000256" key="5">
    <source>
        <dbReference type="ARBA" id="ARBA00074140"/>
    </source>
</evidence>
<sequence>MTAASPVPPAIITAGATNPPTSWPTHSHDCHELVWVRRGAMITRAHDRIFAVPEGRGIWIPADTAHSGDVTSGVTLYGTLFSPGHSPEGFTPPSDVTVVAMNPVLESLLTHLGQDTLSEGERRRAEAVVFDVLHPVTTPLDLPVPDDPRIAPVVRALLADPGDLSGLEAWARRLGTSERTITRAFRESTGLPFGQWRLTLRIQRALTMLSEGTPVQDVASDLGYAQTSTFIDTFRRMMGTTPGAYRPGHHIRDVR</sequence>
<dbReference type="EMBL" id="CP006842">
    <property type="protein sequence ID" value="AHW65338.1"/>
    <property type="molecule type" value="Genomic_DNA"/>
</dbReference>
<accession>X5DQ57</accession>
<evidence type="ECO:0000256" key="7">
    <source>
        <dbReference type="SAM" id="MobiDB-lite"/>
    </source>
</evidence>
<dbReference type="InterPro" id="IPR018062">
    <property type="entry name" value="HTH_AraC-typ_CS"/>
</dbReference>
<evidence type="ECO:0000256" key="6">
    <source>
        <dbReference type="ARBA" id="ARBA00079449"/>
    </source>
</evidence>
<keyword evidence="10" id="KW-1185">Reference proteome</keyword>
<dbReference type="PROSITE" id="PS01124">
    <property type="entry name" value="HTH_ARAC_FAMILY_2"/>
    <property type="match status" value="1"/>
</dbReference>
<evidence type="ECO:0000256" key="4">
    <source>
        <dbReference type="ARBA" id="ARBA00023163"/>
    </source>
</evidence>
<keyword evidence="4" id="KW-0804">Transcription</keyword>
<dbReference type="FunFam" id="1.10.10.60:FF:000132">
    <property type="entry name" value="AraC family transcriptional regulator"/>
    <property type="match status" value="1"/>
</dbReference>
<protein>
    <recommendedName>
        <fullName evidence="5">HTH-type transcriptional regulator RipA</fullName>
    </recommendedName>
    <alternativeName>
        <fullName evidence="6">Repressor of iron proteins A</fullName>
    </alternativeName>
</protein>
<dbReference type="InterPro" id="IPR018060">
    <property type="entry name" value="HTH_AraC"/>
</dbReference>
<dbReference type="HOGENOM" id="CLU_000445_87_2_11"/>
<dbReference type="PROSITE" id="PS00041">
    <property type="entry name" value="HTH_ARAC_FAMILY_1"/>
    <property type="match status" value="1"/>
</dbReference>
<dbReference type="PRINTS" id="PR00032">
    <property type="entry name" value="HTHARAC"/>
</dbReference>
<feature type="region of interest" description="Disordered" evidence="7">
    <location>
        <begin position="1"/>
        <end position="27"/>
    </location>
</feature>
<reference evidence="9 10" key="1">
    <citation type="journal article" date="2015" name="Int. J. Syst. Evol. Microbiol.">
        <title>Revisiting Corynebacterium glyciniphilum (ex Kubota et al., 1972) sp. nov., nom. rev., isolated from putrefied banana.</title>
        <authorList>
            <person name="Al-Dilaimi A."/>
            <person name="Bednarz H."/>
            <person name="Lomker A."/>
            <person name="Niehaus K."/>
            <person name="Kalinowski J."/>
            <person name="Ruckert C."/>
        </authorList>
    </citation>
    <scope>NUCLEOTIDE SEQUENCE [LARGE SCALE GENOMIC DNA]</scope>
    <source>
        <strain evidence="9">AJ 3170</strain>
    </source>
</reference>
<dbReference type="PANTHER" id="PTHR11019:SF199">
    <property type="entry name" value="HTH-TYPE TRANSCRIPTIONAL REGULATOR NIMR"/>
    <property type="match status" value="1"/>
</dbReference>
<organism evidence="9 10">
    <name type="scientific">Corynebacterium glyciniphilum AJ 3170</name>
    <dbReference type="NCBI Taxonomy" id="1404245"/>
    <lineage>
        <taxon>Bacteria</taxon>
        <taxon>Bacillati</taxon>
        <taxon>Actinomycetota</taxon>
        <taxon>Actinomycetes</taxon>
        <taxon>Mycobacteriales</taxon>
        <taxon>Corynebacteriaceae</taxon>
        <taxon>Corynebacterium</taxon>
    </lineage>
</organism>
<dbReference type="InterPro" id="IPR014710">
    <property type="entry name" value="RmlC-like_jellyroll"/>
</dbReference>
<dbReference type="InterPro" id="IPR009057">
    <property type="entry name" value="Homeodomain-like_sf"/>
</dbReference>
<evidence type="ECO:0000313" key="9">
    <source>
        <dbReference type="EMBL" id="AHW65338.1"/>
    </source>
</evidence>
<dbReference type="SMART" id="SM00342">
    <property type="entry name" value="HTH_ARAC"/>
    <property type="match status" value="1"/>
</dbReference>
<dbReference type="InterPro" id="IPR011051">
    <property type="entry name" value="RmlC_Cupin_sf"/>
</dbReference>
<evidence type="ECO:0000256" key="2">
    <source>
        <dbReference type="ARBA" id="ARBA00023015"/>
    </source>
</evidence>
<feature type="domain" description="HTH araC/xylS-type" evidence="8">
    <location>
        <begin position="148"/>
        <end position="248"/>
    </location>
</feature>
<dbReference type="AlphaFoldDB" id="X5DQ57"/>
<dbReference type="GO" id="GO:0003700">
    <property type="term" value="F:DNA-binding transcription factor activity"/>
    <property type="evidence" value="ECO:0007669"/>
    <property type="project" value="InterPro"/>
</dbReference>
<evidence type="ECO:0000256" key="1">
    <source>
        <dbReference type="ARBA" id="ARBA00022491"/>
    </source>
</evidence>
<evidence type="ECO:0000313" key="10">
    <source>
        <dbReference type="Proteomes" id="UP000023703"/>
    </source>
</evidence>
<name>X5DQ57_9CORY</name>
<evidence type="ECO:0000256" key="3">
    <source>
        <dbReference type="ARBA" id="ARBA00023125"/>
    </source>
</evidence>
<dbReference type="eggNOG" id="COG2207">
    <property type="taxonomic scope" value="Bacteria"/>
</dbReference>
<dbReference type="Gene3D" id="1.10.10.60">
    <property type="entry name" value="Homeodomain-like"/>
    <property type="match status" value="2"/>
</dbReference>
<dbReference type="Proteomes" id="UP000023703">
    <property type="component" value="Chromosome"/>
</dbReference>
<evidence type="ECO:0000259" key="8">
    <source>
        <dbReference type="PROSITE" id="PS01124"/>
    </source>
</evidence>
<keyword evidence="2" id="KW-0805">Transcription regulation</keyword>
<dbReference type="KEGG" id="cgy:CGLY_14510"/>
<keyword evidence="3" id="KW-0238">DNA-binding</keyword>
<dbReference type="SUPFAM" id="SSF46689">
    <property type="entry name" value="Homeodomain-like"/>
    <property type="match status" value="1"/>
</dbReference>
<dbReference type="InterPro" id="IPR003313">
    <property type="entry name" value="AraC-bd"/>
</dbReference>
<feature type="compositionally biased region" description="Polar residues" evidence="7">
    <location>
        <begin position="15"/>
        <end position="25"/>
    </location>
</feature>
<dbReference type="InterPro" id="IPR020449">
    <property type="entry name" value="Tscrpt_reg_AraC-type_HTH"/>
</dbReference>
<dbReference type="PANTHER" id="PTHR11019">
    <property type="entry name" value="HTH-TYPE TRANSCRIPTIONAL REGULATOR NIMR"/>
    <property type="match status" value="1"/>
</dbReference>